<dbReference type="EMBL" id="VIWW01000001">
    <property type="protein sequence ID" value="TWG04067.1"/>
    <property type="molecule type" value="Genomic_DNA"/>
</dbReference>
<dbReference type="AlphaFoldDB" id="A0A561UXJ2"/>
<protein>
    <submittedName>
        <fullName evidence="1">Uncharacterized protein</fullName>
    </submittedName>
</protein>
<comment type="caution">
    <text evidence="1">The sequence shown here is derived from an EMBL/GenBank/DDBJ whole genome shotgun (WGS) entry which is preliminary data.</text>
</comment>
<reference evidence="1 2" key="1">
    <citation type="submission" date="2019-06" db="EMBL/GenBank/DDBJ databases">
        <title>Sequencing the genomes of 1000 actinobacteria strains.</title>
        <authorList>
            <person name="Klenk H.-P."/>
        </authorList>
    </citation>
    <scope>NUCLEOTIDE SEQUENCE [LARGE SCALE GENOMIC DNA]</scope>
    <source>
        <strain evidence="1 2">DSM 42059</strain>
    </source>
</reference>
<gene>
    <name evidence="1" type="ORF">FHX80_112510</name>
</gene>
<dbReference type="Proteomes" id="UP000318186">
    <property type="component" value="Unassembled WGS sequence"/>
</dbReference>
<evidence type="ECO:0000313" key="2">
    <source>
        <dbReference type="Proteomes" id="UP000318186"/>
    </source>
</evidence>
<name>A0A561UXJ2_9ACTN</name>
<sequence>MMYNLLVAGAMESRILVSVLASSFDVSVADVDVSDSFGDTDLRNWEAAVSCQYSALRGDLSWGLDIYAQEFVADPPSESVLAQHVAAATELVVLFPAESMPPSAYWAATPEGNITRVRLYESDEEAPVYVVDAVEIPVRQLPNAKVTRIPEVVRELRIPTPITDNFREQMPAHFLAQRGPEWKFSDGLAAWEMLVAHMASGWAGSGWCPPDIYRERLAARDGLTTVPDTLPPPAAAVLRQGLQQLDSTYAHLTTEDPQGSLIGLLLGTEARGRQLGWWWHRRPESLPW</sequence>
<accession>A0A561UXJ2</accession>
<evidence type="ECO:0000313" key="1">
    <source>
        <dbReference type="EMBL" id="TWG04067.1"/>
    </source>
</evidence>
<organism evidence="1 2">
    <name type="scientific">Streptomyces brevispora</name>
    <dbReference type="NCBI Taxonomy" id="887462"/>
    <lineage>
        <taxon>Bacteria</taxon>
        <taxon>Bacillati</taxon>
        <taxon>Actinomycetota</taxon>
        <taxon>Actinomycetes</taxon>
        <taxon>Kitasatosporales</taxon>
        <taxon>Streptomycetaceae</taxon>
        <taxon>Streptomyces</taxon>
    </lineage>
</organism>
<proteinExistence type="predicted"/>